<dbReference type="AlphaFoldDB" id="A0A9N7VIG5"/>
<evidence type="ECO:0000313" key="2">
    <source>
        <dbReference type="Proteomes" id="UP001153269"/>
    </source>
</evidence>
<reference evidence="1" key="1">
    <citation type="submission" date="2020-03" db="EMBL/GenBank/DDBJ databases">
        <authorList>
            <person name="Weist P."/>
        </authorList>
    </citation>
    <scope>NUCLEOTIDE SEQUENCE</scope>
</reference>
<proteinExistence type="predicted"/>
<dbReference type="Proteomes" id="UP001153269">
    <property type="component" value="Unassembled WGS sequence"/>
</dbReference>
<name>A0A9N7VIG5_PLEPL</name>
<comment type="caution">
    <text evidence="1">The sequence shown here is derived from an EMBL/GenBank/DDBJ whole genome shotgun (WGS) entry which is preliminary data.</text>
</comment>
<dbReference type="EMBL" id="CADEAL010004147">
    <property type="protein sequence ID" value="CAB1452916.1"/>
    <property type="molecule type" value="Genomic_DNA"/>
</dbReference>
<sequence>MPERCGESHAPLPVLALWRRIGETARTTSCPLLFCCHTGRCCQPQNRGTAQRNEQDYRGRLAGMCVSGSPGTAHCCCWHVSNVQRRKKAGRDLEGNHTVAWSSSVNLYELFAVQWIRLRRLGLRHCSSFLSAQLCSLRRAGNGPELPGW</sequence>
<evidence type="ECO:0000313" key="1">
    <source>
        <dbReference type="EMBL" id="CAB1452916.1"/>
    </source>
</evidence>
<protein>
    <submittedName>
        <fullName evidence="1">Uncharacterized protein</fullName>
    </submittedName>
</protein>
<accession>A0A9N7VIG5</accession>
<gene>
    <name evidence="1" type="ORF">PLEPLA_LOCUS40666</name>
</gene>
<keyword evidence="2" id="KW-1185">Reference proteome</keyword>
<organism evidence="1 2">
    <name type="scientific">Pleuronectes platessa</name>
    <name type="common">European plaice</name>
    <dbReference type="NCBI Taxonomy" id="8262"/>
    <lineage>
        <taxon>Eukaryota</taxon>
        <taxon>Metazoa</taxon>
        <taxon>Chordata</taxon>
        <taxon>Craniata</taxon>
        <taxon>Vertebrata</taxon>
        <taxon>Euteleostomi</taxon>
        <taxon>Actinopterygii</taxon>
        <taxon>Neopterygii</taxon>
        <taxon>Teleostei</taxon>
        <taxon>Neoteleostei</taxon>
        <taxon>Acanthomorphata</taxon>
        <taxon>Carangaria</taxon>
        <taxon>Pleuronectiformes</taxon>
        <taxon>Pleuronectoidei</taxon>
        <taxon>Pleuronectidae</taxon>
        <taxon>Pleuronectes</taxon>
    </lineage>
</organism>